<dbReference type="RefSeq" id="WP_305755062.1">
    <property type="nucleotide sequence ID" value="NZ_JAPCKK010000016.1"/>
</dbReference>
<dbReference type="NCBIfam" id="TIGR00801">
    <property type="entry name" value="ncs2"/>
    <property type="match status" value="1"/>
</dbReference>
<reference evidence="9 10" key="1">
    <citation type="submission" date="2022-10" db="EMBL/GenBank/DDBJ databases">
        <title>Paenibacillus description and whole genome data of maize root bacterial community.</title>
        <authorList>
            <person name="Marton D."/>
            <person name="Farkas M."/>
            <person name="Cserhati M."/>
        </authorList>
    </citation>
    <scope>NUCLEOTIDE SEQUENCE [LARGE SCALE GENOMIC DNA]</scope>
    <source>
        <strain evidence="9 10">P96</strain>
    </source>
</reference>
<feature type="transmembrane region" description="Helical" evidence="8">
    <location>
        <begin position="45"/>
        <end position="63"/>
    </location>
</feature>
<evidence type="ECO:0000256" key="6">
    <source>
        <dbReference type="ARBA" id="ARBA00022989"/>
    </source>
</evidence>
<feature type="transmembrane region" description="Helical" evidence="8">
    <location>
        <begin position="313"/>
        <end position="331"/>
    </location>
</feature>
<dbReference type="PROSITE" id="PS01116">
    <property type="entry name" value="XANTH_URACIL_PERMASE"/>
    <property type="match status" value="1"/>
</dbReference>
<evidence type="ECO:0000256" key="2">
    <source>
        <dbReference type="ARBA" id="ARBA00008821"/>
    </source>
</evidence>
<dbReference type="InterPro" id="IPR006042">
    <property type="entry name" value="Xan_ur_permease"/>
</dbReference>
<feature type="transmembrane region" description="Helical" evidence="8">
    <location>
        <begin position="234"/>
        <end position="258"/>
    </location>
</feature>
<dbReference type="NCBIfam" id="TIGR03173">
    <property type="entry name" value="pbuX"/>
    <property type="match status" value="1"/>
</dbReference>
<keyword evidence="6 8" id="KW-1133">Transmembrane helix</keyword>
<feature type="transmembrane region" description="Helical" evidence="8">
    <location>
        <begin position="96"/>
        <end position="118"/>
    </location>
</feature>
<evidence type="ECO:0000256" key="7">
    <source>
        <dbReference type="ARBA" id="ARBA00023136"/>
    </source>
</evidence>
<dbReference type="Pfam" id="PF00860">
    <property type="entry name" value="Xan_ur_permease"/>
    <property type="match status" value="1"/>
</dbReference>
<keyword evidence="7 8" id="KW-0472">Membrane</keyword>
<proteinExistence type="inferred from homology"/>
<gene>
    <name evidence="9" type="ORF">OIN60_11820</name>
</gene>
<comment type="subcellular location">
    <subcellularLocation>
        <location evidence="1">Cell membrane</location>
        <topology evidence="1">Multi-pass membrane protein</topology>
    </subcellularLocation>
</comment>
<organism evidence="9 10">
    <name type="scientific">Paenibacillus zeirhizosphaerae</name>
    <dbReference type="NCBI Taxonomy" id="2987519"/>
    <lineage>
        <taxon>Bacteria</taxon>
        <taxon>Bacillati</taxon>
        <taxon>Bacillota</taxon>
        <taxon>Bacilli</taxon>
        <taxon>Bacillales</taxon>
        <taxon>Paenibacillaceae</taxon>
        <taxon>Paenibacillus</taxon>
    </lineage>
</organism>
<comment type="similarity">
    <text evidence="2">Belongs to the nucleobase:cation symporter-2 (NCS2) (TC 2.A.40) family.</text>
</comment>
<keyword evidence="10" id="KW-1185">Reference proteome</keyword>
<feature type="transmembrane region" description="Helical" evidence="8">
    <location>
        <begin position="372"/>
        <end position="392"/>
    </location>
</feature>
<dbReference type="PANTHER" id="PTHR42810">
    <property type="entry name" value="PURINE PERMEASE C1399.01C-RELATED"/>
    <property type="match status" value="1"/>
</dbReference>
<comment type="caution">
    <text evidence="9">The sequence shown here is derived from an EMBL/GenBank/DDBJ whole genome shotgun (WGS) entry which is preliminary data.</text>
</comment>
<dbReference type="PANTHER" id="PTHR42810:SF4">
    <property type="entry name" value="URIC ACID TRANSPORTER UACT"/>
    <property type="match status" value="1"/>
</dbReference>
<keyword evidence="3" id="KW-0813">Transport</keyword>
<evidence type="ECO:0000256" key="8">
    <source>
        <dbReference type="SAM" id="Phobius"/>
    </source>
</evidence>
<evidence type="ECO:0000313" key="10">
    <source>
        <dbReference type="Proteomes" id="UP001241848"/>
    </source>
</evidence>
<name>A0ABT9FRV4_9BACL</name>
<sequence length="451" mass="47179">MESNISLSGGSKIVSLGLQHVLAMYAGAILVPLLVGRALNLTGAQLSYLVAIDLLTCGIATLLQVWKNKYLGIGLPVMLGSSFVAITPMIGIGSQYGLNAIYGAIIAAGLFVLVFAAFFGKIIRLFPPVVTGTVVTVIGLSLIPTGIRNMAGGAANPDFGSLPNFLLSFGVLALILVINRFLAGFMRSLAVLIGIITGTTVAALMGKVSFAPVAEASWFHLPQFFAFGLPEFRIAPILTMIIVCVVIIVESTGVFLALGKVCDQKLSPHDLTRGYRSEGTAIVLGGLFNAFPYNTFAQNVGLVELSRVKTRNVIAVAACILIVLGLVPKIAALATIIPLAVLGGATVVLFGMVVASGIRMMTEVDFKDQRNLMIVACSISLGVGATVVPELFSGLPSSLRIIVSDGTITGSLSAILLNLFFHVSPRFRSVDNSTVSSAKPEEMAVPAGEQV</sequence>
<feature type="transmembrane region" description="Helical" evidence="8">
    <location>
        <begin position="337"/>
        <end position="360"/>
    </location>
</feature>
<dbReference type="EMBL" id="JAPCKK010000016">
    <property type="protein sequence ID" value="MDP4097457.1"/>
    <property type="molecule type" value="Genomic_DNA"/>
</dbReference>
<evidence type="ECO:0000313" key="9">
    <source>
        <dbReference type="EMBL" id="MDP4097457.1"/>
    </source>
</evidence>
<dbReference type="InterPro" id="IPR006043">
    <property type="entry name" value="NCS2"/>
</dbReference>
<keyword evidence="4" id="KW-1003">Cell membrane</keyword>
<feature type="transmembrane region" description="Helical" evidence="8">
    <location>
        <begin position="70"/>
        <end position="90"/>
    </location>
</feature>
<feature type="transmembrane region" description="Helical" evidence="8">
    <location>
        <begin position="398"/>
        <end position="421"/>
    </location>
</feature>
<protein>
    <submittedName>
        <fullName evidence="9">Purine permease</fullName>
    </submittedName>
</protein>
<keyword evidence="5 8" id="KW-0812">Transmembrane</keyword>
<dbReference type="Proteomes" id="UP001241848">
    <property type="component" value="Unassembled WGS sequence"/>
</dbReference>
<evidence type="ECO:0000256" key="5">
    <source>
        <dbReference type="ARBA" id="ARBA00022692"/>
    </source>
</evidence>
<feature type="transmembrane region" description="Helical" evidence="8">
    <location>
        <begin position="21"/>
        <end position="39"/>
    </location>
</feature>
<evidence type="ECO:0000256" key="4">
    <source>
        <dbReference type="ARBA" id="ARBA00022475"/>
    </source>
</evidence>
<dbReference type="NCBIfam" id="NF037981">
    <property type="entry name" value="NCS2_1"/>
    <property type="match status" value="1"/>
</dbReference>
<dbReference type="InterPro" id="IPR017588">
    <property type="entry name" value="UacT-like"/>
</dbReference>
<feature type="transmembrane region" description="Helical" evidence="8">
    <location>
        <begin position="125"/>
        <end position="145"/>
    </location>
</feature>
<evidence type="ECO:0000256" key="3">
    <source>
        <dbReference type="ARBA" id="ARBA00022448"/>
    </source>
</evidence>
<feature type="transmembrane region" description="Helical" evidence="8">
    <location>
        <begin position="165"/>
        <end position="182"/>
    </location>
</feature>
<accession>A0ABT9FRV4</accession>
<evidence type="ECO:0000256" key="1">
    <source>
        <dbReference type="ARBA" id="ARBA00004651"/>
    </source>
</evidence>
<feature type="transmembrane region" description="Helical" evidence="8">
    <location>
        <begin position="189"/>
        <end position="214"/>
    </location>
</feature>